<name>A0A2H9TQ60_9FUNG</name>
<evidence type="ECO:0000313" key="1">
    <source>
        <dbReference type="EMBL" id="PJF19872.1"/>
    </source>
</evidence>
<dbReference type="Proteomes" id="UP000240830">
    <property type="component" value="Unassembled WGS sequence"/>
</dbReference>
<keyword evidence="2" id="KW-1185">Reference proteome</keyword>
<sequence length="290" mass="32199">MSLSLSEVDEFMGNVWKRLAAEDEKPNESNFEFSKFMTLIKCDACTVFLLIVSAVYGEMRVILDVLDGVSSSGPLSTVEIPTASVPPVAMTKCRPDVAKVAETLRKEAARLRDSLVSQEKFLTSNVIPLKSGGWRLTRNRDNWLVDAGISQILHPVYPKSPLQLTGVIDCNGQIMIPRISELMMLTVNGGTLPLPSLQDDRELSLFKAQISQISKLLYGTLLEAVRKRPELFVICSSSFDFTIKRPELGDICILLQPFSACEIVNDKVRDLFAGFLQKTRSADLLDLLIT</sequence>
<dbReference type="AlphaFoldDB" id="A0A2H9TQ60"/>
<organism evidence="1 2">
    <name type="scientific">Paramicrosporidium saccamoebae</name>
    <dbReference type="NCBI Taxonomy" id="1246581"/>
    <lineage>
        <taxon>Eukaryota</taxon>
        <taxon>Fungi</taxon>
        <taxon>Fungi incertae sedis</taxon>
        <taxon>Cryptomycota</taxon>
        <taxon>Cryptomycota incertae sedis</taxon>
        <taxon>Paramicrosporidium</taxon>
    </lineage>
</organism>
<proteinExistence type="predicted"/>
<dbReference type="EMBL" id="MTSL01000035">
    <property type="protein sequence ID" value="PJF19872.1"/>
    <property type="molecule type" value="Genomic_DNA"/>
</dbReference>
<evidence type="ECO:0000313" key="2">
    <source>
        <dbReference type="Proteomes" id="UP000240830"/>
    </source>
</evidence>
<accession>A0A2H9TQ60</accession>
<gene>
    <name evidence="1" type="ORF">PSACC_00317</name>
</gene>
<comment type="caution">
    <text evidence="1">The sequence shown here is derived from an EMBL/GenBank/DDBJ whole genome shotgun (WGS) entry which is preliminary data.</text>
</comment>
<reference evidence="1 2" key="1">
    <citation type="submission" date="2016-10" db="EMBL/GenBank/DDBJ databases">
        <title>The genome of Paramicrosporidium saccamoebae is the missing link in understanding Cryptomycota and Microsporidia evolution.</title>
        <authorList>
            <person name="Quandt C.A."/>
            <person name="Beaudet D."/>
            <person name="Corsaro D."/>
            <person name="Michel R."/>
            <person name="Corradi N."/>
            <person name="James T."/>
        </authorList>
    </citation>
    <scope>NUCLEOTIDE SEQUENCE [LARGE SCALE GENOMIC DNA]</scope>
    <source>
        <strain evidence="1 2">KSL3</strain>
    </source>
</reference>
<protein>
    <submittedName>
        <fullName evidence="1">Uncharacterized protein</fullName>
    </submittedName>
</protein>